<dbReference type="Proteomes" id="UP000826656">
    <property type="component" value="Unassembled WGS sequence"/>
</dbReference>
<organism evidence="1 2">
    <name type="scientific">Solanum tuberosum</name>
    <name type="common">Potato</name>
    <dbReference type="NCBI Taxonomy" id="4113"/>
    <lineage>
        <taxon>Eukaryota</taxon>
        <taxon>Viridiplantae</taxon>
        <taxon>Streptophyta</taxon>
        <taxon>Embryophyta</taxon>
        <taxon>Tracheophyta</taxon>
        <taxon>Spermatophyta</taxon>
        <taxon>Magnoliopsida</taxon>
        <taxon>eudicotyledons</taxon>
        <taxon>Gunneridae</taxon>
        <taxon>Pentapetalae</taxon>
        <taxon>asterids</taxon>
        <taxon>lamiids</taxon>
        <taxon>Solanales</taxon>
        <taxon>Solanaceae</taxon>
        <taxon>Solanoideae</taxon>
        <taxon>Solaneae</taxon>
        <taxon>Solanum</taxon>
    </lineage>
</organism>
<comment type="caution">
    <text evidence="1">The sequence shown here is derived from an EMBL/GenBank/DDBJ whole genome shotgun (WGS) entry which is preliminary data.</text>
</comment>
<proteinExistence type="predicted"/>
<name>A0ABQ7VD31_SOLTU</name>
<reference evidence="1 2" key="1">
    <citation type="journal article" date="2021" name="bioRxiv">
        <title>Chromosome-scale and haplotype-resolved genome assembly of a tetraploid potato cultivar.</title>
        <authorList>
            <person name="Sun H."/>
            <person name="Jiao W.-B."/>
            <person name="Krause K."/>
            <person name="Campoy J.A."/>
            <person name="Goel M."/>
            <person name="Folz-Donahue K."/>
            <person name="Kukat C."/>
            <person name="Huettel B."/>
            <person name="Schneeberger K."/>
        </authorList>
    </citation>
    <scope>NUCLEOTIDE SEQUENCE [LARGE SCALE GENOMIC DNA]</scope>
    <source>
        <strain evidence="1">SolTubOtavaFocal</strain>
        <tissue evidence="1">Leaves</tissue>
    </source>
</reference>
<evidence type="ECO:0000313" key="1">
    <source>
        <dbReference type="EMBL" id="KAH0761197.1"/>
    </source>
</evidence>
<sequence>MAFRKSSDFSYKDSSGVISTNLTHVGLITQRKFKNNGLDGSVYFTSLETMKNNNSRTLVVAATPRGNLASVLFGEFSQIGYNFGEYEDSMDSPTSMNVNALMDDSTAMDEKFAMMEQTIEALEKFVNDKNLNIAQLMNKLEIFTPGE</sequence>
<protein>
    <submittedName>
        <fullName evidence="1">Uncharacterized protein</fullName>
    </submittedName>
</protein>
<accession>A0ABQ7VD31</accession>
<evidence type="ECO:0000313" key="2">
    <source>
        <dbReference type="Proteomes" id="UP000826656"/>
    </source>
</evidence>
<dbReference type="EMBL" id="JAIVGD010000013">
    <property type="protein sequence ID" value="KAH0761197.1"/>
    <property type="molecule type" value="Genomic_DNA"/>
</dbReference>
<gene>
    <name evidence="1" type="ORF">KY290_017270</name>
</gene>
<keyword evidence="2" id="KW-1185">Reference proteome</keyword>